<protein>
    <submittedName>
        <fullName evidence="2">Uncharacterized protein</fullName>
    </submittedName>
</protein>
<evidence type="ECO:0000313" key="3">
    <source>
        <dbReference type="Proteomes" id="UP000234331"/>
    </source>
</evidence>
<gene>
    <name evidence="2" type="ORF">FRACA_4960003</name>
</gene>
<proteinExistence type="predicted"/>
<keyword evidence="3" id="KW-1185">Reference proteome</keyword>
<name>A0A2I2KY67_9ACTN</name>
<reference evidence="2 3" key="1">
    <citation type="submission" date="2017-06" db="EMBL/GenBank/DDBJ databases">
        <authorList>
            <person name="Kim H.J."/>
            <person name="Triplett B.A."/>
        </authorList>
    </citation>
    <scope>NUCLEOTIDE SEQUENCE [LARGE SCALE GENOMIC DNA]</scope>
    <source>
        <strain evidence="2">FRACA_ARgP5</strain>
    </source>
</reference>
<organism evidence="2 3">
    <name type="scientific">Frankia canadensis</name>
    <dbReference type="NCBI Taxonomy" id="1836972"/>
    <lineage>
        <taxon>Bacteria</taxon>
        <taxon>Bacillati</taxon>
        <taxon>Actinomycetota</taxon>
        <taxon>Actinomycetes</taxon>
        <taxon>Frankiales</taxon>
        <taxon>Frankiaceae</taxon>
        <taxon>Frankia</taxon>
    </lineage>
</organism>
<dbReference type="AlphaFoldDB" id="A0A2I2KY67"/>
<sequence length="56" mass="5835">MIYTVARRTAVARVGLAEHHEIAGAQWTLAALPGRRGPAGPRVHPVRAQPGGPVGC</sequence>
<dbReference type="EMBL" id="FZMO01000441">
    <property type="protein sequence ID" value="SNQ50611.1"/>
    <property type="molecule type" value="Genomic_DNA"/>
</dbReference>
<dbReference type="Proteomes" id="UP000234331">
    <property type="component" value="Unassembled WGS sequence"/>
</dbReference>
<accession>A0A2I2KY67</accession>
<evidence type="ECO:0000313" key="2">
    <source>
        <dbReference type="EMBL" id="SNQ50611.1"/>
    </source>
</evidence>
<evidence type="ECO:0000256" key="1">
    <source>
        <dbReference type="SAM" id="MobiDB-lite"/>
    </source>
</evidence>
<feature type="region of interest" description="Disordered" evidence="1">
    <location>
        <begin position="33"/>
        <end position="56"/>
    </location>
</feature>